<gene>
    <name evidence="12" type="ORF">EDB81DRAFT_900026</name>
</gene>
<proteinExistence type="inferred from homology"/>
<dbReference type="InterPro" id="IPR036779">
    <property type="entry name" value="LysM_dom_sf"/>
</dbReference>
<dbReference type="PROSITE" id="PS51212">
    <property type="entry name" value="WSC"/>
    <property type="match status" value="1"/>
</dbReference>
<dbReference type="PROSITE" id="PS51782">
    <property type="entry name" value="LYSM"/>
    <property type="match status" value="1"/>
</dbReference>
<accession>A0A9P9ENC5</accession>
<feature type="domain" description="WSC" evidence="10">
    <location>
        <begin position="120"/>
        <end position="215"/>
    </location>
</feature>
<dbReference type="InterPro" id="IPR051836">
    <property type="entry name" value="Kremen_rcpt"/>
</dbReference>
<dbReference type="Gene3D" id="3.10.350.10">
    <property type="entry name" value="LysM domain"/>
    <property type="match status" value="1"/>
</dbReference>
<keyword evidence="13" id="KW-1185">Reference proteome</keyword>
<reference evidence="12" key="1">
    <citation type="journal article" date="2021" name="Nat. Commun.">
        <title>Genetic determinants of endophytism in the Arabidopsis root mycobiome.</title>
        <authorList>
            <person name="Mesny F."/>
            <person name="Miyauchi S."/>
            <person name="Thiergart T."/>
            <person name="Pickel B."/>
            <person name="Atanasova L."/>
            <person name="Karlsson M."/>
            <person name="Huettel B."/>
            <person name="Barry K.W."/>
            <person name="Haridas S."/>
            <person name="Chen C."/>
            <person name="Bauer D."/>
            <person name="Andreopoulos W."/>
            <person name="Pangilinan J."/>
            <person name="LaButti K."/>
            <person name="Riley R."/>
            <person name="Lipzen A."/>
            <person name="Clum A."/>
            <person name="Drula E."/>
            <person name="Henrissat B."/>
            <person name="Kohler A."/>
            <person name="Grigoriev I.V."/>
            <person name="Martin F.M."/>
            <person name="Hacquard S."/>
        </authorList>
    </citation>
    <scope>NUCLEOTIDE SEQUENCE</scope>
    <source>
        <strain evidence="12">MPI-CAGE-AT-0147</strain>
    </source>
</reference>
<keyword evidence="2" id="KW-0812">Transmembrane</keyword>
<dbReference type="PANTHER" id="PTHR24269">
    <property type="entry name" value="KREMEN PROTEIN"/>
    <property type="match status" value="1"/>
</dbReference>
<evidence type="ECO:0000313" key="12">
    <source>
        <dbReference type="EMBL" id="KAH7140618.1"/>
    </source>
</evidence>
<feature type="compositionally biased region" description="Acidic residues" evidence="8">
    <location>
        <begin position="218"/>
        <end position="228"/>
    </location>
</feature>
<keyword evidence="4" id="KW-1133">Transmembrane helix</keyword>
<feature type="chain" id="PRO_5040262738" evidence="9">
    <location>
        <begin position="21"/>
        <end position="253"/>
    </location>
</feature>
<dbReference type="InterPro" id="IPR002889">
    <property type="entry name" value="WSC_carb-bd"/>
</dbReference>
<evidence type="ECO:0000259" key="10">
    <source>
        <dbReference type="PROSITE" id="PS51212"/>
    </source>
</evidence>
<comment type="caution">
    <text evidence="12">The sequence shown here is derived from an EMBL/GenBank/DDBJ whole genome shotgun (WGS) entry which is preliminary data.</text>
</comment>
<feature type="region of interest" description="Disordered" evidence="8">
    <location>
        <begin position="218"/>
        <end position="239"/>
    </location>
</feature>
<keyword evidence="5" id="KW-0472">Membrane</keyword>
<name>A0A9P9ENC5_9HYPO</name>
<evidence type="ECO:0000256" key="6">
    <source>
        <dbReference type="ARBA" id="ARBA00023180"/>
    </source>
</evidence>
<evidence type="ECO:0000256" key="3">
    <source>
        <dbReference type="ARBA" id="ARBA00022729"/>
    </source>
</evidence>
<comment type="similarity">
    <text evidence="7">Belongs to the secreted LysM effector family.</text>
</comment>
<dbReference type="PANTHER" id="PTHR24269:SF16">
    <property type="entry name" value="PROTEIN SLG1"/>
    <property type="match status" value="1"/>
</dbReference>
<sequence length="253" mass="27457">MKPISFLFLALGISLRFCAGSVVPELQWDPTTIDSCVEWFNNAEDDTCEEIRDYFTITPEQFSEWNPSVGLDYKPWNYQSYCIVTKERMASLTTTVTYISASTSTISTSSTSSLEPSPTAWSTLGCYADNGTLPALETCVSKDGGDTALTVAKCQNACYLTQYDFAGVEGGDECWCSNSVRGELLNNQTECNMPCSGNETDSCGGKSRISVFLASSVEQDEGDEDDNGEVVNGGTVIEAKPSDSGATRYRALF</sequence>
<dbReference type="GO" id="GO:0005886">
    <property type="term" value="C:plasma membrane"/>
    <property type="evidence" value="ECO:0007669"/>
    <property type="project" value="TreeGrafter"/>
</dbReference>
<dbReference type="SMART" id="SM00321">
    <property type="entry name" value="WSC"/>
    <property type="match status" value="1"/>
</dbReference>
<dbReference type="OrthoDB" id="2019572at2759"/>
<dbReference type="Proteomes" id="UP000738349">
    <property type="component" value="Unassembled WGS sequence"/>
</dbReference>
<evidence type="ECO:0000256" key="4">
    <source>
        <dbReference type="ARBA" id="ARBA00022989"/>
    </source>
</evidence>
<evidence type="ECO:0000256" key="1">
    <source>
        <dbReference type="ARBA" id="ARBA00004167"/>
    </source>
</evidence>
<evidence type="ECO:0000256" key="2">
    <source>
        <dbReference type="ARBA" id="ARBA00022692"/>
    </source>
</evidence>
<dbReference type="AlphaFoldDB" id="A0A9P9ENC5"/>
<keyword evidence="6" id="KW-0325">Glycoprotein</keyword>
<dbReference type="EMBL" id="JAGMUV010000011">
    <property type="protein sequence ID" value="KAH7140618.1"/>
    <property type="molecule type" value="Genomic_DNA"/>
</dbReference>
<keyword evidence="3 9" id="KW-0732">Signal</keyword>
<feature type="domain" description="LysM" evidence="11">
    <location>
        <begin position="38"/>
        <end position="83"/>
    </location>
</feature>
<evidence type="ECO:0000259" key="11">
    <source>
        <dbReference type="PROSITE" id="PS51782"/>
    </source>
</evidence>
<evidence type="ECO:0000256" key="5">
    <source>
        <dbReference type="ARBA" id="ARBA00023136"/>
    </source>
</evidence>
<dbReference type="InterPro" id="IPR018392">
    <property type="entry name" value="LysM"/>
</dbReference>
<evidence type="ECO:0000256" key="8">
    <source>
        <dbReference type="SAM" id="MobiDB-lite"/>
    </source>
</evidence>
<evidence type="ECO:0000313" key="13">
    <source>
        <dbReference type="Proteomes" id="UP000738349"/>
    </source>
</evidence>
<dbReference type="Pfam" id="PF01822">
    <property type="entry name" value="WSC"/>
    <property type="match status" value="1"/>
</dbReference>
<evidence type="ECO:0000256" key="7">
    <source>
        <dbReference type="ARBA" id="ARBA00044955"/>
    </source>
</evidence>
<comment type="subcellular location">
    <subcellularLocation>
        <location evidence="1">Membrane</location>
        <topology evidence="1">Single-pass membrane protein</topology>
    </subcellularLocation>
</comment>
<protein>
    <submittedName>
        <fullName evidence="12">WSC domain-containing protein</fullName>
    </submittedName>
</protein>
<evidence type="ECO:0000256" key="9">
    <source>
        <dbReference type="SAM" id="SignalP"/>
    </source>
</evidence>
<feature type="signal peptide" evidence="9">
    <location>
        <begin position="1"/>
        <end position="20"/>
    </location>
</feature>
<organism evidence="12 13">
    <name type="scientific">Dactylonectria macrodidyma</name>
    <dbReference type="NCBI Taxonomy" id="307937"/>
    <lineage>
        <taxon>Eukaryota</taxon>
        <taxon>Fungi</taxon>
        <taxon>Dikarya</taxon>
        <taxon>Ascomycota</taxon>
        <taxon>Pezizomycotina</taxon>
        <taxon>Sordariomycetes</taxon>
        <taxon>Hypocreomycetidae</taxon>
        <taxon>Hypocreales</taxon>
        <taxon>Nectriaceae</taxon>
        <taxon>Dactylonectria</taxon>
    </lineage>
</organism>